<evidence type="ECO:0000313" key="1">
    <source>
        <dbReference type="EMBL" id="JAH46297.1"/>
    </source>
</evidence>
<protein>
    <submittedName>
        <fullName evidence="1">Uncharacterized protein</fullName>
    </submittedName>
</protein>
<dbReference type="EMBL" id="GBXM01062280">
    <property type="protein sequence ID" value="JAH46297.1"/>
    <property type="molecule type" value="Transcribed_RNA"/>
</dbReference>
<reference evidence="1" key="2">
    <citation type="journal article" date="2015" name="Fish Shellfish Immunol.">
        <title>Early steps in the European eel (Anguilla anguilla)-Vibrio vulnificus interaction in the gills: Role of the RtxA13 toxin.</title>
        <authorList>
            <person name="Callol A."/>
            <person name="Pajuelo D."/>
            <person name="Ebbesson L."/>
            <person name="Teles M."/>
            <person name="MacKenzie S."/>
            <person name="Amaro C."/>
        </authorList>
    </citation>
    <scope>NUCLEOTIDE SEQUENCE</scope>
</reference>
<organism evidence="1">
    <name type="scientific">Anguilla anguilla</name>
    <name type="common">European freshwater eel</name>
    <name type="synonym">Muraena anguilla</name>
    <dbReference type="NCBI Taxonomy" id="7936"/>
    <lineage>
        <taxon>Eukaryota</taxon>
        <taxon>Metazoa</taxon>
        <taxon>Chordata</taxon>
        <taxon>Craniata</taxon>
        <taxon>Vertebrata</taxon>
        <taxon>Euteleostomi</taxon>
        <taxon>Actinopterygii</taxon>
        <taxon>Neopterygii</taxon>
        <taxon>Teleostei</taxon>
        <taxon>Anguilliformes</taxon>
        <taxon>Anguillidae</taxon>
        <taxon>Anguilla</taxon>
    </lineage>
</organism>
<name>A0A0E9SYH8_ANGAN</name>
<proteinExistence type="predicted"/>
<reference evidence="1" key="1">
    <citation type="submission" date="2014-11" db="EMBL/GenBank/DDBJ databases">
        <authorList>
            <person name="Amaro Gonzalez C."/>
        </authorList>
    </citation>
    <scope>NUCLEOTIDE SEQUENCE</scope>
</reference>
<sequence length="11" mass="1286">MVLHISTDRQS</sequence>
<accession>A0A0E9SYH8</accession>